<dbReference type="KEGG" id="scn:Solca_2052"/>
<gene>
    <name evidence="3" type="ordered locus">Solca_2052</name>
</gene>
<reference evidence="3" key="1">
    <citation type="submission" date="2012-02" db="EMBL/GenBank/DDBJ databases">
        <title>The complete genome of Solitalea canadensis DSM 3403.</title>
        <authorList>
            <consortium name="US DOE Joint Genome Institute (JGI-PGF)"/>
            <person name="Lucas S."/>
            <person name="Copeland A."/>
            <person name="Lapidus A."/>
            <person name="Glavina del Rio T."/>
            <person name="Dalin E."/>
            <person name="Tice H."/>
            <person name="Bruce D."/>
            <person name="Goodwin L."/>
            <person name="Pitluck S."/>
            <person name="Peters L."/>
            <person name="Ovchinnikova G."/>
            <person name="Lu M."/>
            <person name="Kyrpides N."/>
            <person name="Mavromatis K."/>
            <person name="Ivanova N."/>
            <person name="Brettin T."/>
            <person name="Detter J.C."/>
            <person name="Han C."/>
            <person name="Larimer F."/>
            <person name="Land M."/>
            <person name="Hauser L."/>
            <person name="Markowitz V."/>
            <person name="Cheng J.-F."/>
            <person name="Hugenholtz P."/>
            <person name="Woyke T."/>
            <person name="Wu D."/>
            <person name="Spring S."/>
            <person name="Schroeder M."/>
            <person name="Kopitz M."/>
            <person name="Brambilla E."/>
            <person name="Klenk H.-P."/>
            <person name="Eisen J.A."/>
        </authorList>
    </citation>
    <scope>NUCLEOTIDE SEQUENCE</scope>
    <source>
        <strain evidence="3">DSM 3403</strain>
    </source>
</reference>
<accession>H8KW86</accession>
<dbReference type="InterPro" id="IPR021255">
    <property type="entry name" value="DUF2807"/>
</dbReference>
<protein>
    <recommendedName>
        <fullName evidence="2">Putative auto-transporter adhesin head GIN domain-containing protein</fullName>
    </recommendedName>
</protein>
<dbReference type="Gene3D" id="2.160.20.120">
    <property type="match status" value="1"/>
</dbReference>
<feature type="chain" id="PRO_5003614636" description="Putative auto-transporter adhesin head GIN domain-containing protein" evidence="1">
    <location>
        <begin position="27"/>
        <end position="228"/>
    </location>
</feature>
<evidence type="ECO:0000259" key="2">
    <source>
        <dbReference type="Pfam" id="PF10988"/>
    </source>
</evidence>
<dbReference type="STRING" id="929556.Solca_2052"/>
<name>H8KW86_SOLCM</name>
<organism evidence="3 4">
    <name type="scientific">Solitalea canadensis (strain ATCC 29591 / DSM 3403 / JCM 21819 / LMG 8368 / NBRC 15130 / NCIMB 12057 / USAM 9D)</name>
    <name type="common">Flexibacter canadensis</name>
    <dbReference type="NCBI Taxonomy" id="929556"/>
    <lineage>
        <taxon>Bacteria</taxon>
        <taxon>Pseudomonadati</taxon>
        <taxon>Bacteroidota</taxon>
        <taxon>Sphingobacteriia</taxon>
        <taxon>Sphingobacteriales</taxon>
        <taxon>Sphingobacteriaceae</taxon>
        <taxon>Solitalea</taxon>
    </lineage>
</organism>
<dbReference type="Proteomes" id="UP000007590">
    <property type="component" value="Chromosome"/>
</dbReference>
<sequence length="228" mass="24920">MKTLSKLIAVAWVALTSILWVGNAQAADQVKKPKLTRSLQHFTKVNVEGNVRLIISNGDNDQLLMLSKEHLTSKQIKVEVKDGVLSIKSTMSRFAGTPQIVVFAKDLQAIEACKNVQIESLSTFNAIELSITLDQESSANLTIDVYELYSQVTLGSKLMVKGSAEVHNIKTDQSACIDGSSFIVNNYNAELNGICDFKAVVKDQFNYKNGTPAKMSLAGQEVSISSLY</sequence>
<proteinExistence type="predicted"/>
<feature type="domain" description="Putative auto-transporter adhesin head GIN" evidence="2">
    <location>
        <begin position="41"/>
        <end position="204"/>
    </location>
</feature>
<evidence type="ECO:0000313" key="4">
    <source>
        <dbReference type="Proteomes" id="UP000007590"/>
    </source>
</evidence>
<feature type="signal peptide" evidence="1">
    <location>
        <begin position="1"/>
        <end position="26"/>
    </location>
</feature>
<keyword evidence="1" id="KW-0732">Signal</keyword>
<dbReference type="RefSeq" id="WP_014680334.1">
    <property type="nucleotide sequence ID" value="NC_017770.1"/>
</dbReference>
<dbReference type="EMBL" id="CP003349">
    <property type="protein sequence ID" value="AFD07107.1"/>
    <property type="molecule type" value="Genomic_DNA"/>
</dbReference>
<evidence type="ECO:0000313" key="3">
    <source>
        <dbReference type="EMBL" id="AFD07107.1"/>
    </source>
</evidence>
<evidence type="ECO:0000256" key="1">
    <source>
        <dbReference type="SAM" id="SignalP"/>
    </source>
</evidence>
<dbReference type="AlphaFoldDB" id="H8KW86"/>
<dbReference type="HOGENOM" id="CLU_1214159_0_0_10"/>
<dbReference type="OrthoDB" id="794214at2"/>
<keyword evidence="4" id="KW-1185">Reference proteome</keyword>
<dbReference type="Pfam" id="PF10988">
    <property type="entry name" value="DUF2807"/>
    <property type="match status" value="1"/>
</dbReference>